<evidence type="ECO:0000313" key="2">
    <source>
        <dbReference type="Proteomes" id="UP001228171"/>
    </source>
</evidence>
<gene>
    <name evidence="1" type="ORF">Q8P09_12405</name>
</gene>
<name>A0ABT9HJD7_9GAMM</name>
<evidence type="ECO:0000313" key="1">
    <source>
        <dbReference type="EMBL" id="MDP4545877.1"/>
    </source>
</evidence>
<dbReference type="Proteomes" id="UP001228171">
    <property type="component" value="Unassembled WGS sequence"/>
</dbReference>
<dbReference type="EMBL" id="JAVAJI010000027">
    <property type="protein sequence ID" value="MDP4545877.1"/>
    <property type="molecule type" value="Genomic_DNA"/>
</dbReference>
<comment type="caution">
    <text evidence="1">The sequence shown here is derived from an EMBL/GenBank/DDBJ whole genome shotgun (WGS) entry which is preliminary data.</text>
</comment>
<keyword evidence="2" id="KW-1185">Reference proteome</keyword>
<protein>
    <recommendedName>
        <fullName evidence="3">KTSC domain-containing protein</fullName>
    </recommendedName>
</protein>
<proteinExistence type="predicted"/>
<sequence>MAKRKTKPLRKRQREFEMLKPFSYWVLEFNDCFHIRLCAPDGEIYDYYPVSEKFRRKGGKLFSHGYGNLIDYLNKIS</sequence>
<evidence type="ECO:0008006" key="3">
    <source>
        <dbReference type="Google" id="ProtNLM"/>
    </source>
</evidence>
<accession>A0ABT9HJD7</accession>
<reference evidence="1 2" key="1">
    <citation type="submission" date="2023-08" db="EMBL/GenBank/DDBJ databases">
        <authorList>
            <person name="Kumar R."/>
        </authorList>
    </citation>
    <scope>NUCLEOTIDE SEQUENCE [LARGE SCALE GENOMIC DNA]</scope>
    <source>
        <strain evidence="1 2">LUR13</strain>
    </source>
</reference>
<dbReference type="RefSeq" id="WP_305936073.1">
    <property type="nucleotide sequence ID" value="NZ_JAVAJI010000027.1"/>
</dbReference>
<organism evidence="1 2">
    <name type="scientific">Psychrobacter faecalis</name>
    <dbReference type="NCBI Taxonomy" id="180588"/>
    <lineage>
        <taxon>Bacteria</taxon>
        <taxon>Pseudomonadati</taxon>
        <taxon>Pseudomonadota</taxon>
        <taxon>Gammaproteobacteria</taxon>
        <taxon>Moraxellales</taxon>
        <taxon>Moraxellaceae</taxon>
        <taxon>Psychrobacter</taxon>
    </lineage>
</organism>